<dbReference type="PANTHER" id="PTHR14241:SF32">
    <property type="entry name" value="VWFA DOMAIN-CONTAINING PROTEIN-RELATED"/>
    <property type="match status" value="1"/>
</dbReference>
<dbReference type="GO" id="GO:0005525">
    <property type="term" value="F:GTP binding"/>
    <property type="evidence" value="ECO:0007669"/>
    <property type="project" value="InterPro"/>
</dbReference>
<name>A0A1S3ISP4_LINAN</name>
<dbReference type="InParanoid" id="A0A1S3ISP4"/>
<evidence type="ECO:0000256" key="1">
    <source>
        <dbReference type="ARBA" id="ARBA00009243"/>
    </source>
</evidence>
<reference evidence="4" key="1">
    <citation type="submission" date="2025-08" db="UniProtKB">
        <authorList>
            <consortium name="RefSeq"/>
        </authorList>
    </citation>
    <scope>IDENTIFICATION</scope>
    <source>
        <tissue evidence="4">Gonads</tissue>
    </source>
</reference>
<dbReference type="Pfam" id="PF01926">
    <property type="entry name" value="MMR_HSR1"/>
    <property type="match status" value="1"/>
</dbReference>
<dbReference type="KEGG" id="lak:106166514"/>
<dbReference type="InterPro" id="IPR027417">
    <property type="entry name" value="P-loop_NTPase"/>
</dbReference>
<dbReference type="RefSeq" id="XP_013400554.1">
    <property type="nucleotide sequence ID" value="XM_013545100.1"/>
</dbReference>
<evidence type="ECO:0000313" key="3">
    <source>
        <dbReference type="Proteomes" id="UP000085678"/>
    </source>
</evidence>
<dbReference type="GeneID" id="106166514"/>
<feature type="domain" description="TLDc" evidence="2">
    <location>
        <begin position="1"/>
        <end position="171"/>
    </location>
</feature>
<dbReference type="Gene3D" id="3.40.50.300">
    <property type="entry name" value="P-loop containing nucleotide triphosphate hydrolases"/>
    <property type="match status" value="1"/>
</dbReference>
<organism evidence="3 4">
    <name type="scientific">Lingula anatina</name>
    <name type="common">Brachiopod</name>
    <name type="synonym">Lingula unguis</name>
    <dbReference type="NCBI Taxonomy" id="7574"/>
    <lineage>
        <taxon>Eukaryota</taxon>
        <taxon>Metazoa</taxon>
        <taxon>Spiralia</taxon>
        <taxon>Lophotrochozoa</taxon>
        <taxon>Brachiopoda</taxon>
        <taxon>Linguliformea</taxon>
        <taxon>Lingulata</taxon>
        <taxon>Lingulida</taxon>
        <taxon>Linguloidea</taxon>
        <taxon>Lingulidae</taxon>
        <taxon>Lingula</taxon>
    </lineage>
</organism>
<evidence type="ECO:0000313" key="4">
    <source>
        <dbReference type="RefSeq" id="XP_013400554.1"/>
    </source>
</evidence>
<dbReference type="CDD" id="cd00882">
    <property type="entry name" value="Ras_like_GTPase"/>
    <property type="match status" value="1"/>
</dbReference>
<gene>
    <name evidence="4" type="primary">LOC106166514</name>
</gene>
<dbReference type="SUPFAM" id="SSF52540">
    <property type="entry name" value="P-loop containing nucleoside triphosphate hydrolases"/>
    <property type="match status" value="1"/>
</dbReference>
<evidence type="ECO:0000259" key="2">
    <source>
        <dbReference type="PROSITE" id="PS51886"/>
    </source>
</evidence>
<dbReference type="InterPro" id="IPR006073">
    <property type="entry name" value="GTP-bd"/>
</dbReference>
<dbReference type="Proteomes" id="UP000085678">
    <property type="component" value="Unplaced"/>
</dbReference>
<proteinExistence type="inferred from homology"/>
<dbReference type="Pfam" id="PF07534">
    <property type="entry name" value="TLD"/>
    <property type="match status" value="1"/>
</dbReference>
<protein>
    <submittedName>
        <fullName evidence="4">Interferon-induced protein 44-like</fullName>
    </submittedName>
</protein>
<dbReference type="SMART" id="SM00584">
    <property type="entry name" value="TLDc"/>
    <property type="match status" value="1"/>
</dbReference>
<sequence length="473" mass="52617">MPILDNKAYQKQLRTWIGDPALTFDLLYSASRDGCNGQAFHSKCNNQGPTVSVGQNSAGYVIGGYTSIAWTSSGSYINDDRSFLFQLLPNMVKFALNGYEDYVYDNANYGPTFGGDHDLLFISNSYNKSGAYFNTNGYSSIGNTYNTNGYNAQTFTGNNKAYLDIEVYAVKQGNLEDELYEKDKPWRKTDINDWSNKTKDKIFDELVSYSTPSPAKVPAARLLLVGSVGAGKSSFFNTVRSVWKGKVRSQAATGTAPQSLTTKYRVYAIQGGHQTPAFRLCDTMGLEEDQGLDVVDMSYVLDGHVPNHFQFNPAVRITRKSPGFVKDPGLADVIHCVTLVIDGSTYKVMPPKVKDRLLAIRTLARGRDIPVHVVLTKVDKVCKDVAEDPSVIFHSRLIEKKVKEISDAFGIQSNHVHPVRNYESETSVDPRLDILTLNALRQMTGSAEDYIEDQLDDMEEETDTQMSKINIKS</sequence>
<dbReference type="STRING" id="7574.A0A1S3ISP4"/>
<dbReference type="InterPro" id="IPR006571">
    <property type="entry name" value="TLDc_dom"/>
</dbReference>
<dbReference type="AlphaFoldDB" id="A0A1S3ISP4"/>
<accession>A0A1S3ISP4</accession>
<comment type="similarity">
    <text evidence="1">Belongs to the IFI44 family.</text>
</comment>
<dbReference type="PROSITE" id="PS51886">
    <property type="entry name" value="TLDC"/>
    <property type="match status" value="1"/>
</dbReference>
<keyword evidence="3" id="KW-1185">Reference proteome</keyword>
<dbReference type="PANTHER" id="PTHR14241">
    <property type="entry name" value="INTERFERON-INDUCED PROTEIN 44"/>
    <property type="match status" value="1"/>
</dbReference>
<dbReference type="OrthoDB" id="9984961at2759"/>